<sequence>MKFRKSLVISFVLLSSLSGHIAMAEQLDKPTISYNQELQDWGDHSYFANDDVYVPARAFLETAGYSIEWNERERCVIATKGDLFKIQAYIDTNILEINGLHGLVTFENSLEMHDNSLYIPLKKMAKVTGAKLNMDKENVTIIPLETLLQPYSFGTMKQTIKSQTTNLKLKSENQESLTYEGNVFSDIPGTITYEFLNDELRDIHFIIEPQSSSDTYFQDVFSELLAVYGDPSTLDPHFVHTSDSTMIESYKKSVEGKPWKEVSKKYEQGFWAGDLFITANWEKPSGENILLSLRNDEEHNSALLEIDIHKVH</sequence>
<dbReference type="EMBL" id="CP090978">
    <property type="protein sequence ID" value="UJF34128.1"/>
    <property type="molecule type" value="Genomic_DNA"/>
</dbReference>
<name>A0ABY3SJX5_9BACL</name>
<keyword evidence="4" id="KW-1185">Reference proteome</keyword>
<evidence type="ECO:0000313" key="4">
    <source>
        <dbReference type="Proteomes" id="UP001649230"/>
    </source>
</evidence>
<dbReference type="RefSeq" id="WP_235120519.1">
    <property type="nucleotide sequence ID" value="NZ_CP090978.1"/>
</dbReference>
<dbReference type="Pfam" id="PF07833">
    <property type="entry name" value="Cu_amine_oxidN1"/>
    <property type="match status" value="1"/>
</dbReference>
<organism evidence="3 4">
    <name type="scientific">Paenibacillus hexagrammi</name>
    <dbReference type="NCBI Taxonomy" id="2908839"/>
    <lineage>
        <taxon>Bacteria</taxon>
        <taxon>Bacillati</taxon>
        <taxon>Bacillota</taxon>
        <taxon>Bacilli</taxon>
        <taxon>Bacillales</taxon>
        <taxon>Paenibacillaceae</taxon>
        <taxon>Paenibacillus</taxon>
    </lineage>
</organism>
<dbReference type="Proteomes" id="UP001649230">
    <property type="component" value="Chromosome"/>
</dbReference>
<evidence type="ECO:0000259" key="2">
    <source>
        <dbReference type="Pfam" id="PF07833"/>
    </source>
</evidence>
<protein>
    <submittedName>
        <fullName evidence="3">Copper amine oxidase N-terminal domain-containing protein</fullName>
    </submittedName>
</protein>
<feature type="chain" id="PRO_5047547558" evidence="1">
    <location>
        <begin position="25"/>
        <end position="312"/>
    </location>
</feature>
<proteinExistence type="predicted"/>
<dbReference type="InterPro" id="IPR012854">
    <property type="entry name" value="Cu_amine_oxidase-like_N"/>
</dbReference>
<dbReference type="SUPFAM" id="SSF55383">
    <property type="entry name" value="Copper amine oxidase, domain N"/>
    <property type="match status" value="1"/>
</dbReference>
<feature type="domain" description="Copper amine oxidase-like N-terminal" evidence="2">
    <location>
        <begin position="46"/>
        <end position="142"/>
    </location>
</feature>
<dbReference type="InterPro" id="IPR036582">
    <property type="entry name" value="Mao_N_sf"/>
</dbReference>
<gene>
    <name evidence="3" type="ORF">L0M14_02510</name>
</gene>
<evidence type="ECO:0000313" key="3">
    <source>
        <dbReference type="EMBL" id="UJF34128.1"/>
    </source>
</evidence>
<accession>A0ABY3SJX5</accession>
<feature type="signal peptide" evidence="1">
    <location>
        <begin position="1"/>
        <end position="24"/>
    </location>
</feature>
<keyword evidence="1" id="KW-0732">Signal</keyword>
<dbReference type="Gene3D" id="3.30.457.10">
    <property type="entry name" value="Copper amine oxidase-like, N-terminal domain"/>
    <property type="match status" value="1"/>
</dbReference>
<evidence type="ECO:0000256" key="1">
    <source>
        <dbReference type="SAM" id="SignalP"/>
    </source>
</evidence>
<reference evidence="3 4" key="1">
    <citation type="journal article" date="2024" name="Int. J. Syst. Evol. Microbiol.">
        <title>Paenibacillus hexagrammi sp. nov., a novel bacterium isolated from the gut content of Hexagrammos agrammus.</title>
        <authorList>
            <person name="Jung H.K."/>
            <person name="Kim D.G."/>
            <person name="Zin H."/>
            <person name="Park J."/>
            <person name="Jung H."/>
            <person name="Kim Y.O."/>
            <person name="Kong H.J."/>
            <person name="Kim J.W."/>
            <person name="Kim Y.S."/>
        </authorList>
    </citation>
    <scope>NUCLEOTIDE SEQUENCE [LARGE SCALE GENOMIC DNA]</scope>
    <source>
        <strain evidence="3 4">YPD9-1</strain>
    </source>
</reference>